<evidence type="ECO:0000256" key="5">
    <source>
        <dbReference type="ARBA" id="ARBA00022519"/>
    </source>
</evidence>
<proteinExistence type="inferred from homology"/>
<evidence type="ECO:0000256" key="10">
    <source>
        <dbReference type="SAM" id="Phobius"/>
    </source>
</evidence>
<keyword evidence="8 10" id="KW-1133">Transmembrane helix</keyword>
<sequence>MKAFAQLTLREQILLAGGATLLLVLGAWLYVWQPITMDRALQNSRIARYLSLIEIARRADTGTPPPVALQADATPLAPRITQSAEAAGIPLARLDPEGAQLRVTVAKVGYAEASAWIASLEARDGVRVLAIEMSRLTEPGQITLRMTLEDAR</sequence>
<dbReference type="InterPro" id="IPR007690">
    <property type="entry name" value="T2SS_GspM"/>
</dbReference>
<keyword evidence="7" id="KW-0653">Protein transport</keyword>
<comment type="similarity">
    <text evidence="2">Belongs to the GSP M family.</text>
</comment>
<evidence type="ECO:0000256" key="3">
    <source>
        <dbReference type="ARBA" id="ARBA00022448"/>
    </source>
</evidence>
<protein>
    <recommendedName>
        <fullName evidence="13">General secretion pathway protein M</fullName>
    </recommendedName>
</protein>
<feature type="transmembrane region" description="Helical" evidence="10">
    <location>
        <begin position="12"/>
        <end position="32"/>
    </location>
</feature>
<evidence type="ECO:0000256" key="9">
    <source>
        <dbReference type="ARBA" id="ARBA00023136"/>
    </source>
</evidence>
<evidence type="ECO:0000256" key="7">
    <source>
        <dbReference type="ARBA" id="ARBA00022927"/>
    </source>
</evidence>
<comment type="caution">
    <text evidence="11">The sequence shown here is derived from an EMBL/GenBank/DDBJ whole genome shotgun (WGS) entry which is preliminary data.</text>
</comment>
<dbReference type="Proteomes" id="UP001161388">
    <property type="component" value="Unassembled WGS sequence"/>
</dbReference>
<evidence type="ECO:0000256" key="4">
    <source>
        <dbReference type="ARBA" id="ARBA00022475"/>
    </source>
</evidence>
<keyword evidence="12" id="KW-1185">Reference proteome</keyword>
<comment type="subcellular location">
    <subcellularLocation>
        <location evidence="1">Cell inner membrane</location>
        <topology evidence="1">Single-pass membrane protein</topology>
    </subcellularLocation>
</comment>
<reference evidence="11" key="1">
    <citation type="journal article" date="2014" name="Int. J. Syst. Evol. Microbiol.">
        <title>Complete genome of a new Firmicutes species belonging to the dominant human colonic microbiota ('Ruminococcus bicirculans') reveals two chromosomes and a selective capacity to utilize plant glucans.</title>
        <authorList>
            <consortium name="NISC Comparative Sequencing Program"/>
            <person name="Wegmann U."/>
            <person name="Louis P."/>
            <person name="Goesmann A."/>
            <person name="Henrissat B."/>
            <person name="Duncan S.H."/>
            <person name="Flint H.J."/>
        </authorList>
    </citation>
    <scope>NUCLEOTIDE SEQUENCE</scope>
    <source>
        <strain evidence="11">NBRC 109915</strain>
    </source>
</reference>
<name>A0ABQ5VRB5_9RHOB</name>
<evidence type="ECO:0000256" key="1">
    <source>
        <dbReference type="ARBA" id="ARBA00004377"/>
    </source>
</evidence>
<evidence type="ECO:0000313" key="12">
    <source>
        <dbReference type="Proteomes" id="UP001161388"/>
    </source>
</evidence>
<dbReference type="EMBL" id="BSNL01000025">
    <property type="protein sequence ID" value="GLQ29499.1"/>
    <property type="molecule type" value="Genomic_DNA"/>
</dbReference>
<keyword evidence="4" id="KW-1003">Cell membrane</keyword>
<keyword evidence="6 10" id="KW-0812">Transmembrane</keyword>
<accession>A0ABQ5VRB5</accession>
<reference evidence="11" key="2">
    <citation type="submission" date="2023-01" db="EMBL/GenBank/DDBJ databases">
        <title>Draft genome sequence of Sulfitobacter pacificus strain NBRC 109915.</title>
        <authorList>
            <person name="Sun Q."/>
            <person name="Mori K."/>
        </authorList>
    </citation>
    <scope>NUCLEOTIDE SEQUENCE</scope>
    <source>
        <strain evidence="11">NBRC 109915</strain>
    </source>
</reference>
<dbReference type="RefSeq" id="WP_284376962.1">
    <property type="nucleotide sequence ID" value="NZ_BSNL01000025.1"/>
</dbReference>
<keyword evidence="9 10" id="KW-0472">Membrane</keyword>
<dbReference type="Pfam" id="PF04612">
    <property type="entry name" value="T2SSM"/>
    <property type="match status" value="1"/>
</dbReference>
<evidence type="ECO:0000256" key="8">
    <source>
        <dbReference type="ARBA" id="ARBA00022989"/>
    </source>
</evidence>
<dbReference type="InterPro" id="IPR023229">
    <property type="entry name" value="T2SS_M_periplasmic_sf"/>
</dbReference>
<gene>
    <name evidence="11" type="ORF">GCM10007927_43030</name>
</gene>
<evidence type="ECO:0008006" key="13">
    <source>
        <dbReference type="Google" id="ProtNLM"/>
    </source>
</evidence>
<evidence type="ECO:0000256" key="2">
    <source>
        <dbReference type="ARBA" id="ARBA00010637"/>
    </source>
</evidence>
<dbReference type="SUPFAM" id="SSF103054">
    <property type="entry name" value="General secretion pathway protein M, EpsM"/>
    <property type="match status" value="1"/>
</dbReference>
<keyword evidence="3" id="KW-0813">Transport</keyword>
<dbReference type="Gene3D" id="3.30.1360.100">
    <property type="entry name" value="General secretion pathway protein M, EpsM"/>
    <property type="match status" value="1"/>
</dbReference>
<organism evidence="11 12">
    <name type="scientific">Sulfitobacter pacificus</name>
    <dbReference type="NCBI Taxonomy" id="1499314"/>
    <lineage>
        <taxon>Bacteria</taxon>
        <taxon>Pseudomonadati</taxon>
        <taxon>Pseudomonadota</taxon>
        <taxon>Alphaproteobacteria</taxon>
        <taxon>Rhodobacterales</taxon>
        <taxon>Roseobacteraceae</taxon>
        <taxon>Sulfitobacter</taxon>
    </lineage>
</organism>
<evidence type="ECO:0000256" key="6">
    <source>
        <dbReference type="ARBA" id="ARBA00022692"/>
    </source>
</evidence>
<keyword evidence="5" id="KW-0997">Cell inner membrane</keyword>
<evidence type="ECO:0000313" key="11">
    <source>
        <dbReference type="EMBL" id="GLQ29499.1"/>
    </source>
</evidence>